<dbReference type="RefSeq" id="WP_117493316.1">
    <property type="nucleotide sequence ID" value="NZ_QVLX01000002.1"/>
</dbReference>
<dbReference type="InterPro" id="IPR036977">
    <property type="entry name" value="DNA_primase_Znf_CHC2"/>
</dbReference>
<dbReference type="EMBL" id="QVLX01000002">
    <property type="protein sequence ID" value="RGE88733.1"/>
    <property type="molecule type" value="Genomic_DNA"/>
</dbReference>
<dbReference type="GO" id="GO:0006260">
    <property type="term" value="P:DNA replication"/>
    <property type="evidence" value="ECO:0007669"/>
    <property type="project" value="InterPro"/>
</dbReference>
<proteinExistence type="predicted"/>
<evidence type="ECO:0000259" key="1">
    <source>
        <dbReference type="Pfam" id="PF13154"/>
    </source>
</evidence>
<accession>A0A3E3K454</accession>
<dbReference type="SUPFAM" id="SSF57783">
    <property type="entry name" value="Zinc beta-ribbon"/>
    <property type="match status" value="1"/>
</dbReference>
<dbReference type="GO" id="GO:0003677">
    <property type="term" value="F:DNA binding"/>
    <property type="evidence" value="ECO:0007669"/>
    <property type="project" value="InterPro"/>
</dbReference>
<dbReference type="AlphaFoldDB" id="A0A3E3K454"/>
<comment type="caution">
    <text evidence="2">The sequence shown here is derived from an EMBL/GenBank/DDBJ whole genome shotgun (WGS) entry which is preliminary data.</text>
</comment>
<name>A0A3E3K454_9FIRM</name>
<evidence type="ECO:0000313" key="2">
    <source>
        <dbReference type="EMBL" id="RGE88733.1"/>
    </source>
</evidence>
<organism evidence="2 3">
    <name type="scientific">Sellimonas intestinalis</name>
    <dbReference type="NCBI Taxonomy" id="1653434"/>
    <lineage>
        <taxon>Bacteria</taxon>
        <taxon>Bacillati</taxon>
        <taxon>Bacillota</taxon>
        <taxon>Clostridia</taxon>
        <taxon>Lachnospirales</taxon>
        <taxon>Lachnospiraceae</taxon>
        <taxon>Sellimonas</taxon>
    </lineage>
</organism>
<dbReference type="InterPro" id="IPR025054">
    <property type="entry name" value="DUF3991"/>
</dbReference>
<dbReference type="Pfam" id="PF13154">
    <property type="entry name" value="DUF3991"/>
    <property type="match status" value="1"/>
</dbReference>
<dbReference type="OrthoDB" id="9802530at2"/>
<dbReference type="Pfam" id="PF13155">
    <property type="entry name" value="Toprim_2"/>
    <property type="match status" value="1"/>
</dbReference>
<dbReference type="Gene3D" id="3.90.580.10">
    <property type="entry name" value="Zinc finger, CHC2-type domain"/>
    <property type="match status" value="1"/>
</dbReference>
<keyword evidence="3" id="KW-1185">Reference proteome</keyword>
<protein>
    <submittedName>
        <fullName evidence="2">DUF3991 domain-containing protein</fullName>
    </submittedName>
</protein>
<dbReference type="Gene3D" id="3.40.1360.10">
    <property type="match status" value="1"/>
</dbReference>
<dbReference type="Proteomes" id="UP000261080">
    <property type="component" value="Unassembled WGS sequence"/>
</dbReference>
<reference evidence="2 3" key="1">
    <citation type="submission" date="2018-08" db="EMBL/GenBank/DDBJ databases">
        <title>A genome reference for cultivated species of the human gut microbiota.</title>
        <authorList>
            <person name="Zou Y."/>
            <person name="Xue W."/>
            <person name="Luo G."/>
        </authorList>
    </citation>
    <scope>NUCLEOTIDE SEQUENCE [LARGE SCALE GENOMIC DNA]</scope>
    <source>
        <strain evidence="2 3">AF37-2AT</strain>
    </source>
</reference>
<gene>
    <name evidence="2" type="ORF">DW016_04205</name>
</gene>
<dbReference type="GO" id="GO:0008270">
    <property type="term" value="F:zinc ion binding"/>
    <property type="evidence" value="ECO:0007669"/>
    <property type="project" value="InterPro"/>
</dbReference>
<evidence type="ECO:0000313" key="3">
    <source>
        <dbReference type="Proteomes" id="UP000261080"/>
    </source>
</evidence>
<sequence length="326" mass="37058">MPGLTQEQITQAREADLLHYLLSYESGVLKREGANYRHREHDSLVYVASKNYWYWNSRGRKINAVDYLMEIRGYSFVEAVERLAGCGAPAVSHYTASGSREQRKPVEQKPFRLPWVKRCATFAVSYLQRRGIHSDIISRCMRLGLFYESRYNNEAVCVFAGRDDAGTGRFACVRSIAGDLKKDISGSDKRFSFCYPPDQPGSRHLAVFEAPIDALSHATLQKLEGWQWNGYRLSLGGTSPVALVAFLERHPEITRVALYLDNDLAGRTNARKIRTLLKADQKFSKLRVSVNPPRCGKDYNEKLQHTLQAIREEKHASRQKQAAVSI</sequence>
<feature type="domain" description="DUF3991" evidence="1">
    <location>
        <begin position="126"/>
        <end position="195"/>
    </location>
</feature>